<organism evidence="2 3">
    <name type="scientific">Neobacillus kokaensis</name>
    <dbReference type="NCBI Taxonomy" id="2759023"/>
    <lineage>
        <taxon>Bacteria</taxon>
        <taxon>Bacillati</taxon>
        <taxon>Bacillota</taxon>
        <taxon>Bacilli</taxon>
        <taxon>Bacillales</taxon>
        <taxon>Bacillaceae</taxon>
        <taxon>Neobacillus</taxon>
    </lineage>
</organism>
<protein>
    <recommendedName>
        <fullName evidence="4">Menaquinol-cytochrome c reductase cytochrome b subunit</fullName>
    </recommendedName>
</protein>
<evidence type="ECO:0000313" key="3">
    <source>
        <dbReference type="Proteomes" id="UP000637074"/>
    </source>
</evidence>
<keyword evidence="1" id="KW-0812">Transmembrane</keyword>
<accession>A0ABQ3N2G4</accession>
<feature type="transmembrane region" description="Helical" evidence="1">
    <location>
        <begin position="60"/>
        <end position="80"/>
    </location>
</feature>
<dbReference type="Proteomes" id="UP000637074">
    <property type="component" value="Unassembled WGS sequence"/>
</dbReference>
<keyword evidence="3" id="KW-1185">Reference proteome</keyword>
<gene>
    <name evidence="2" type="ORF">AM1BK_23270</name>
</gene>
<sequence length="85" mass="9420">MKLVLQACIGAVIIHLIYLVSTILIGYIKTKYYEPDVANKWETVHTLQNKAAFGSSISPLFFLLTLAGTAMVCGVILIFYKRILG</sequence>
<name>A0ABQ3N2G4_9BACI</name>
<evidence type="ECO:0008006" key="4">
    <source>
        <dbReference type="Google" id="ProtNLM"/>
    </source>
</evidence>
<dbReference type="EMBL" id="BNDS01000008">
    <property type="protein sequence ID" value="GHH98784.1"/>
    <property type="molecule type" value="Genomic_DNA"/>
</dbReference>
<dbReference type="RefSeq" id="WP_191272937.1">
    <property type="nucleotide sequence ID" value="NZ_BNDS01000008.1"/>
</dbReference>
<evidence type="ECO:0000313" key="2">
    <source>
        <dbReference type="EMBL" id="GHH98784.1"/>
    </source>
</evidence>
<evidence type="ECO:0000256" key="1">
    <source>
        <dbReference type="SAM" id="Phobius"/>
    </source>
</evidence>
<comment type="caution">
    <text evidence="2">The sequence shown here is derived from an EMBL/GenBank/DDBJ whole genome shotgun (WGS) entry which is preliminary data.</text>
</comment>
<feature type="transmembrane region" description="Helical" evidence="1">
    <location>
        <begin position="7"/>
        <end position="28"/>
    </location>
</feature>
<keyword evidence="1" id="KW-1133">Transmembrane helix</keyword>
<proteinExistence type="predicted"/>
<keyword evidence="1" id="KW-0472">Membrane</keyword>
<reference evidence="2 3" key="1">
    <citation type="journal article" date="2022" name="Int. J. Syst. Evol. Microbiol.">
        <title>Neobacillus kokaensis sp. nov., isolated from soil.</title>
        <authorList>
            <person name="Yuki K."/>
            <person name="Matsubara H."/>
            <person name="Yamaguchi S."/>
        </authorList>
    </citation>
    <scope>NUCLEOTIDE SEQUENCE [LARGE SCALE GENOMIC DNA]</scope>
    <source>
        <strain evidence="2 3">LOB 377</strain>
    </source>
</reference>